<gene>
    <name evidence="1" type="ORF">EKD16_09725</name>
</gene>
<organism evidence="1 2">
    <name type="scientific">Streptomonospora litoralis</name>
    <dbReference type="NCBI Taxonomy" id="2498135"/>
    <lineage>
        <taxon>Bacteria</taxon>
        <taxon>Bacillati</taxon>
        <taxon>Actinomycetota</taxon>
        <taxon>Actinomycetes</taxon>
        <taxon>Streptosporangiales</taxon>
        <taxon>Nocardiopsidaceae</taxon>
        <taxon>Streptomonospora</taxon>
    </lineage>
</organism>
<keyword evidence="2" id="KW-1185">Reference proteome</keyword>
<protein>
    <recommendedName>
        <fullName evidence="3">SIS domain-containing protein</fullName>
    </recommendedName>
</protein>
<evidence type="ECO:0000313" key="2">
    <source>
        <dbReference type="Proteomes" id="UP000292235"/>
    </source>
</evidence>
<dbReference type="AlphaFoldDB" id="A0A4P6Q006"/>
<accession>A0A4P6Q006</accession>
<reference evidence="1 2" key="1">
    <citation type="submission" date="2019-02" db="EMBL/GenBank/DDBJ databases">
        <authorList>
            <person name="Khodamoradi S."/>
            <person name="Hahnke R.L."/>
            <person name="Kaempfer P."/>
            <person name="Schumann P."/>
            <person name="Rohde M."/>
            <person name="Steinert M."/>
            <person name="Luzhetskyy A."/>
            <person name="Wink J."/>
            <person name="Ruckert C."/>
        </authorList>
    </citation>
    <scope>NUCLEOTIDE SEQUENCE [LARGE SCALE GENOMIC DNA]</scope>
    <source>
        <strain evidence="1 2">M2</strain>
    </source>
</reference>
<proteinExistence type="predicted"/>
<name>A0A4P6Q006_9ACTN</name>
<dbReference type="EMBL" id="CP036455">
    <property type="protein sequence ID" value="QBI53733.1"/>
    <property type="molecule type" value="Genomic_DNA"/>
</dbReference>
<dbReference type="KEGG" id="strr:EKD16_09725"/>
<evidence type="ECO:0000313" key="1">
    <source>
        <dbReference type="EMBL" id="QBI53733.1"/>
    </source>
</evidence>
<evidence type="ECO:0008006" key="3">
    <source>
        <dbReference type="Google" id="ProtNLM"/>
    </source>
</evidence>
<dbReference type="Proteomes" id="UP000292235">
    <property type="component" value="Chromosome"/>
</dbReference>
<dbReference type="OrthoDB" id="3825903at2"/>
<sequence length="204" mass="22498">MRHHGNVDAQHVALLRELLASTPWLERTEDFAHALRRTRDPGGLMLIGTPEDEPWHLAAHLDDEARYSGLSQLAPSLVRWEPPPDAPDHLRIGLDRIAQARRGETLFVVNSEEQAPVPLLERVDDARRTGATVLSLDHGDGELTSLAHESISLRPGREPLTFEGLQHLVSSAAGHEDAGGGRKPGLRERLSRFLDVVSGPRMPD</sequence>